<dbReference type="KEGG" id="halg:HUG10_02370"/>
<dbReference type="Pfam" id="PF08734">
    <property type="entry name" value="GYD"/>
    <property type="match status" value="1"/>
</dbReference>
<dbReference type="InterPro" id="IPR014845">
    <property type="entry name" value="GYD/TTHA1554"/>
</dbReference>
<dbReference type="RefSeq" id="WP_179168027.1">
    <property type="nucleotide sequence ID" value="NZ_CP058529.1"/>
</dbReference>
<proteinExistence type="predicted"/>
<gene>
    <name evidence="1" type="ORF">HUG10_02370</name>
</gene>
<sequence length="95" mass="10751">MSTYTVLADVNEDEFQNAQELVSIWGEIREDIERLGGDLLDSYALIGGYDFLLTFEVEEEDAAMQIAMAIERHGLDTQTMRAMSIDRMGELVDDI</sequence>
<dbReference type="OrthoDB" id="35699at2157"/>
<reference evidence="1 2" key="1">
    <citation type="submission" date="2020-07" db="EMBL/GenBank/DDBJ databases">
        <title>Gai3-2, isolated from salt lake.</title>
        <authorList>
            <person name="Cui H."/>
            <person name="Shi X."/>
        </authorList>
    </citation>
    <scope>NUCLEOTIDE SEQUENCE [LARGE SCALE GENOMIC DNA]</scope>
    <source>
        <strain evidence="1 2">Gai3-2</strain>
    </source>
</reference>
<organism evidence="1 2">
    <name type="scientific">Halorarum halophilum</name>
    <dbReference type="NCBI Taxonomy" id="2743090"/>
    <lineage>
        <taxon>Archaea</taxon>
        <taxon>Methanobacteriati</taxon>
        <taxon>Methanobacteriota</taxon>
        <taxon>Stenosarchaea group</taxon>
        <taxon>Halobacteria</taxon>
        <taxon>Halobacteriales</taxon>
        <taxon>Haloferacaceae</taxon>
        <taxon>Halorarum</taxon>
    </lineage>
</organism>
<dbReference type="Proteomes" id="UP000509750">
    <property type="component" value="Chromosome"/>
</dbReference>
<name>A0A7D5GAB9_9EURY</name>
<dbReference type="AlphaFoldDB" id="A0A7D5GAB9"/>
<evidence type="ECO:0000313" key="1">
    <source>
        <dbReference type="EMBL" id="QLG26452.1"/>
    </source>
</evidence>
<dbReference type="EMBL" id="CP058529">
    <property type="protein sequence ID" value="QLG26452.1"/>
    <property type="molecule type" value="Genomic_DNA"/>
</dbReference>
<protein>
    <submittedName>
        <fullName evidence="1">GYD domain-containing protein</fullName>
    </submittedName>
</protein>
<accession>A0A7D5GAB9</accession>
<dbReference type="GeneID" id="56027641"/>
<keyword evidence="2" id="KW-1185">Reference proteome</keyword>
<evidence type="ECO:0000313" key="2">
    <source>
        <dbReference type="Proteomes" id="UP000509750"/>
    </source>
</evidence>